<dbReference type="InterPro" id="IPR013083">
    <property type="entry name" value="Znf_RING/FYVE/PHD"/>
</dbReference>
<keyword evidence="2 4" id="KW-0863">Zinc-finger</keyword>
<dbReference type="Gene3D" id="3.30.450.40">
    <property type="match status" value="1"/>
</dbReference>
<keyword evidence="3" id="KW-0862">Zinc</keyword>
<name>A0A1V9YDL7_ACHHY</name>
<dbReference type="Proteomes" id="UP000243579">
    <property type="component" value="Unassembled WGS sequence"/>
</dbReference>
<dbReference type="Pfam" id="PF01363">
    <property type="entry name" value="FYVE"/>
    <property type="match status" value="1"/>
</dbReference>
<evidence type="ECO:0000259" key="5">
    <source>
        <dbReference type="PROSITE" id="PS50178"/>
    </source>
</evidence>
<dbReference type="PROSITE" id="PS50178">
    <property type="entry name" value="ZF_FYVE"/>
    <property type="match status" value="1"/>
</dbReference>
<dbReference type="SMART" id="SM00065">
    <property type="entry name" value="GAF"/>
    <property type="match status" value="1"/>
</dbReference>
<dbReference type="PANTHER" id="PTHR43102">
    <property type="entry name" value="SLR1143 PROTEIN"/>
    <property type="match status" value="1"/>
</dbReference>
<evidence type="ECO:0000256" key="2">
    <source>
        <dbReference type="ARBA" id="ARBA00022771"/>
    </source>
</evidence>
<dbReference type="InterPro" id="IPR011011">
    <property type="entry name" value="Znf_FYVE_PHD"/>
</dbReference>
<dbReference type="InterPro" id="IPR017455">
    <property type="entry name" value="Znf_FYVE-rel"/>
</dbReference>
<dbReference type="AlphaFoldDB" id="A0A1V9YDL7"/>
<dbReference type="SUPFAM" id="SSF55781">
    <property type="entry name" value="GAF domain-like"/>
    <property type="match status" value="1"/>
</dbReference>
<evidence type="ECO:0000256" key="1">
    <source>
        <dbReference type="ARBA" id="ARBA00022723"/>
    </source>
</evidence>
<dbReference type="Gene3D" id="3.30.530.20">
    <property type="match status" value="1"/>
</dbReference>
<dbReference type="InterPro" id="IPR003018">
    <property type="entry name" value="GAF"/>
</dbReference>
<evidence type="ECO:0000313" key="7">
    <source>
        <dbReference type="Proteomes" id="UP000243579"/>
    </source>
</evidence>
<evidence type="ECO:0000256" key="4">
    <source>
        <dbReference type="PROSITE-ProRule" id="PRU00091"/>
    </source>
</evidence>
<dbReference type="Gene3D" id="3.30.40.10">
    <property type="entry name" value="Zinc/RING finger domain, C3HC4 (zinc finger)"/>
    <property type="match status" value="1"/>
</dbReference>
<dbReference type="SMART" id="SM00064">
    <property type="entry name" value="FYVE"/>
    <property type="match status" value="1"/>
</dbReference>
<comment type="caution">
    <text evidence="6">The sequence shown here is derived from an EMBL/GenBank/DDBJ whole genome shotgun (WGS) entry which is preliminary data.</text>
</comment>
<evidence type="ECO:0000313" key="6">
    <source>
        <dbReference type="EMBL" id="OQR83815.1"/>
    </source>
</evidence>
<keyword evidence="1" id="KW-0479">Metal-binding</keyword>
<protein>
    <recommendedName>
        <fullName evidence="5">FYVE-type domain-containing protein</fullName>
    </recommendedName>
</protein>
<dbReference type="InterPro" id="IPR029016">
    <property type="entry name" value="GAF-like_dom_sf"/>
</dbReference>
<feature type="domain" description="FYVE-type" evidence="5">
    <location>
        <begin position="266"/>
        <end position="321"/>
    </location>
</feature>
<reference evidence="6 7" key="1">
    <citation type="journal article" date="2014" name="Genome Biol. Evol.">
        <title>The secreted proteins of Achlya hypogyna and Thraustotheca clavata identify the ancestral oomycete secretome and reveal gene acquisitions by horizontal gene transfer.</title>
        <authorList>
            <person name="Misner I."/>
            <person name="Blouin N."/>
            <person name="Leonard G."/>
            <person name="Richards T.A."/>
            <person name="Lane C.E."/>
        </authorList>
    </citation>
    <scope>NUCLEOTIDE SEQUENCE [LARGE SCALE GENOMIC DNA]</scope>
    <source>
        <strain evidence="6 7">ATCC 48635</strain>
    </source>
</reference>
<evidence type="ECO:0000256" key="3">
    <source>
        <dbReference type="ARBA" id="ARBA00022833"/>
    </source>
</evidence>
<dbReference type="PANTHER" id="PTHR43102:SF2">
    <property type="entry name" value="GAF DOMAIN-CONTAINING PROTEIN"/>
    <property type="match status" value="1"/>
</dbReference>
<dbReference type="InterPro" id="IPR023393">
    <property type="entry name" value="START-like_dom_sf"/>
</dbReference>
<proteinExistence type="predicted"/>
<sequence>MARAAFVSAFDLTREEEAELHEHARSKVPELLALALDDAAYEWKKTKYGPAVVEAATPSQHLVRNSVVVQAPPATVLQLLESSAALSYRNTLRTIYQQTFADASVLYHNQLHPAESIAVQWLAFRCGNPLLPDVDLCVVEYMQSLMLGASPLDNQRDGHPVAAAHCVGYKLFESIQTKHCPSLLESHRLERVVMPLSGYAVFPTSHADKTRVVFVAGLFQPPAALRRSANRRLLLLLAAALPRLQHAANVQRLGAALAQRVPWVPDAAQRSCSVCARLFTHVRRKHHCRACGQLICKQCSVFQDMALPTAGLTSIRVCTTCVAPPVTPPEPARPPKLQLDFDFGTPKKPAAVVERTYFGKHAFRLQSPTPGAVGSPTTHAASPITYLAPRGTKQLGPRPPERVQILEALCDLASNTLGCKFAGLALRHDAVLTHYLKVNQKGKLLTVPAQMGICSPVFTLQAPVLVLDTRREPPGKVDWARLPIVLGPQATRFYAGAPLVAANGAVLGAICVFDPEPRPHVPPHQLRVMQNLAELTLASLDPAKPARRDTRAEDGSLEAQLGQMLQQAHDTQRQVEHTMAQANDQHAPAIVGV</sequence>
<dbReference type="GO" id="GO:0008270">
    <property type="term" value="F:zinc ion binding"/>
    <property type="evidence" value="ECO:0007669"/>
    <property type="project" value="UniProtKB-KW"/>
</dbReference>
<dbReference type="SUPFAM" id="SSF57903">
    <property type="entry name" value="FYVE/PHD zinc finger"/>
    <property type="match status" value="1"/>
</dbReference>
<dbReference type="InterPro" id="IPR000306">
    <property type="entry name" value="Znf_FYVE"/>
</dbReference>
<accession>A0A1V9YDL7</accession>
<dbReference type="OrthoDB" id="166134at2759"/>
<organism evidence="6 7">
    <name type="scientific">Achlya hypogyna</name>
    <name type="common">Oomycete</name>
    <name type="synonym">Protoachlya hypogyna</name>
    <dbReference type="NCBI Taxonomy" id="1202772"/>
    <lineage>
        <taxon>Eukaryota</taxon>
        <taxon>Sar</taxon>
        <taxon>Stramenopiles</taxon>
        <taxon>Oomycota</taxon>
        <taxon>Saprolegniomycetes</taxon>
        <taxon>Saprolegniales</taxon>
        <taxon>Achlyaceae</taxon>
        <taxon>Achlya</taxon>
    </lineage>
</organism>
<keyword evidence="7" id="KW-1185">Reference proteome</keyword>
<gene>
    <name evidence="6" type="ORF">ACHHYP_14236</name>
</gene>
<dbReference type="EMBL" id="JNBR01002066">
    <property type="protein sequence ID" value="OQR83815.1"/>
    <property type="molecule type" value="Genomic_DNA"/>
</dbReference>